<protein>
    <submittedName>
        <fullName evidence="2">Uncharacterized protein</fullName>
    </submittedName>
</protein>
<gene>
    <name evidence="2" type="ORF">ACFQ3T_09225</name>
</gene>
<dbReference type="RefSeq" id="WP_380722323.1">
    <property type="nucleotide sequence ID" value="NZ_JBHTLK010000032.1"/>
</dbReference>
<accession>A0ABW3QRG3</accession>
<organism evidence="2 3">
    <name type="scientific">Saccharothrix hoggarensis</name>
    <dbReference type="NCBI Taxonomy" id="913853"/>
    <lineage>
        <taxon>Bacteria</taxon>
        <taxon>Bacillati</taxon>
        <taxon>Actinomycetota</taxon>
        <taxon>Actinomycetes</taxon>
        <taxon>Pseudonocardiales</taxon>
        <taxon>Pseudonocardiaceae</taxon>
        <taxon>Saccharothrix</taxon>
    </lineage>
</organism>
<name>A0ABW3QRG3_9PSEU</name>
<dbReference type="EMBL" id="JBHTLK010000032">
    <property type="protein sequence ID" value="MFD1147304.1"/>
    <property type="molecule type" value="Genomic_DNA"/>
</dbReference>
<comment type="caution">
    <text evidence="2">The sequence shown here is derived from an EMBL/GenBank/DDBJ whole genome shotgun (WGS) entry which is preliminary data.</text>
</comment>
<evidence type="ECO:0000256" key="1">
    <source>
        <dbReference type="SAM" id="MobiDB-lite"/>
    </source>
</evidence>
<evidence type="ECO:0000313" key="3">
    <source>
        <dbReference type="Proteomes" id="UP001597168"/>
    </source>
</evidence>
<evidence type="ECO:0000313" key="2">
    <source>
        <dbReference type="EMBL" id="MFD1147304.1"/>
    </source>
</evidence>
<proteinExistence type="predicted"/>
<dbReference type="Proteomes" id="UP001597168">
    <property type="component" value="Unassembled WGS sequence"/>
</dbReference>
<reference evidence="3" key="1">
    <citation type="journal article" date="2019" name="Int. J. Syst. Evol. Microbiol.">
        <title>The Global Catalogue of Microorganisms (GCM) 10K type strain sequencing project: providing services to taxonomists for standard genome sequencing and annotation.</title>
        <authorList>
            <consortium name="The Broad Institute Genomics Platform"/>
            <consortium name="The Broad Institute Genome Sequencing Center for Infectious Disease"/>
            <person name="Wu L."/>
            <person name="Ma J."/>
        </authorList>
    </citation>
    <scope>NUCLEOTIDE SEQUENCE [LARGE SCALE GENOMIC DNA]</scope>
    <source>
        <strain evidence="3">CCUG 60214</strain>
    </source>
</reference>
<feature type="region of interest" description="Disordered" evidence="1">
    <location>
        <begin position="80"/>
        <end position="99"/>
    </location>
</feature>
<keyword evidence="3" id="KW-1185">Reference proteome</keyword>
<sequence>MPEFLATGDDRIMELLTDTADAMAAEFGLSRAEAVARVNEYWSTRQDLLDDGLPTHEEAEYWASFIYYAEGTPFWRKDADRSAWRPRPAPAEDSGFWTV</sequence>